<accession>A0A1I2KFF1</accession>
<evidence type="ECO:0000313" key="4">
    <source>
        <dbReference type="Proteomes" id="UP000199645"/>
    </source>
</evidence>
<keyword evidence="4" id="KW-1185">Reference proteome</keyword>
<evidence type="ECO:0000256" key="1">
    <source>
        <dbReference type="ARBA" id="ARBA00006484"/>
    </source>
</evidence>
<dbReference type="Pfam" id="PF00106">
    <property type="entry name" value="adh_short"/>
    <property type="match status" value="1"/>
</dbReference>
<dbReference type="Proteomes" id="UP000199645">
    <property type="component" value="Unassembled WGS sequence"/>
</dbReference>
<reference evidence="3 4" key="1">
    <citation type="submission" date="2016-10" db="EMBL/GenBank/DDBJ databases">
        <authorList>
            <person name="de Groot N.N."/>
        </authorList>
    </citation>
    <scope>NUCLEOTIDE SEQUENCE [LARGE SCALE GENOMIC DNA]</scope>
    <source>
        <strain evidence="3 4">DSM 43019</strain>
    </source>
</reference>
<dbReference type="NCBIfam" id="NF004846">
    <property type="entry name" value="PRK06197.1"/>
    <property type="match status" value="1"/>
</dbReference>
<dbReference type="PRINTS" id="PR00081">
    <property type="entry name" value="GDHRDH"/>
</dbReference>
<comment type="similarity">
    <text evidence="1">Belongs to the short-chain dehydrogenases/reductases (SDR) family.</text>
</comment>
<protein>
    <submittedName>
        <fullName evidence="3">Short-chain dehydrogenase</fullName>
    </submittedName>
</protein>
<dbReference type="NCBIfam" id="NF004513">
    <property type="entry name" value="PRK05854.1"/>
    <property type="match status" value="1"/>
</dbReference>
<sequence>MVGGRTVRQPCLMDRELDGRVAVVTGASDGIGRELAIRLARAGADLVLPVRDQAKGAAAAATIRQAVPGVRIRLGTLDLADLASVVTFTDRLVGEGRPINLLVNNAGVMLPPARQETADGFELQFGTNAVGHAALTLRLLPLLEAGHARVTTLTSAAAKQARIDWSDLQSTRSYSATRAYGRSKLANLLFALELDRRSRAAGWGISSNAAHPGTTRTNLYRTTPGLLRGLAARFAQPIARGVLPPLMAAGPAAAGGRLYGPDGFGEFRGDPTELRLYRSAQRPGDAERLWDVMHTLTGAPQ</sequence>
<dbReference type="PANTHER" id="PTHR24320:SF148">
    <property type="entry name" value="NAD(P)-BINDING ROSSMANN-FOLD SUPERFAMILY PROTEIN"/>
    <property type="match status" value="1"/>
</dbReference>
<evidence type="ECO:0000313" key="3">
    <source>
        <dbReference type="EMBL" id="SFF65039.1"/>
    </source>
</evidence>
<dbReference type="GO" id="GO:0016491">
    <property type="term" value="F:oxidoreductase activity"/>
    <property type="evidence" value="ECO:0007669"/>
    <property type="project" value="UniProtKB-KW"/>
</dbReference>
<organism evidence="3 4">
    <name type="scientific">Actinoplanes philippinensis</name>
    <dbReference type="NCBI Taxonomy" id="35752"/>
    <lineage>
        <taxon>Bacteria</taxon>
        <taxon>Bacillati</taxon>
        <taxon>Actinomycetota</taxon>
        <taxon>Actinomycetes</taxon>
        <taxon>Micromonosporales</taxon>
        <taxon>Micromonosporaceae</taxon>
        <taxon>Actinoplanes</taxon>
    </lineage>
</organism>
<dbReference type="EMBL" id="FONV01000016">
    <property type="protein sequence ID" value="SFF65039.1"/>
    <property type="molecule type" value="Genomic_DNA"/>
</dbReference>
<keyword evidence="2" id="KW-0560">Oxidoreductase</keyword>
<dbReference type="STRING" id="35752.SAMN05421541_116142"/>
<dbReference type="AlphaFoldDB" id="A0A1I2KFF1"/>
<dbReference type="PANTHER" id="PTHR24320">
    <property type="entry name" value="RETINOL DEHYDROGENASE"/>
    <property type="match status" value="1"/>
</dbReference>
<name>A0A1I2KFF1_9ACTN</name>
<dbReference type="Gene3D" id="3.40.50.720">
    <property type="entry name" value="NAD(P)-binding Rossmann-like Domain"/>
    <property type="match status" value="1"/>
</dbReference>
<evidence type="ECO:0000256" key="2">
    <source>
        <dbReference type="ARBA" id="ARBA00023002"/>
    </source>
</evidence>
<dbReference type="InterPro" id="IPR036291">
    <property type="entry name" value="NAD(P)-bd_dom_sf"/>
</dbReference>
<dbReference type="SUPFAM" id="SSF51735">
    <property type="entry name" value="NAD(P)-binding Rossmann-fold domains"/>
    <property type="match status" value="1"/>
</dbReference>
<dbReference type="InterPro" id="IPR002347">
    <property type="entry name" value="SDR_fam"/>
</dbReference>
<proteinExistence type="inferred from homology"/>
<gene>
    <name evidence="3" type="ORF">SAMN05421541_116142</name>
</gene>